<name>A0A2H0WRT0_9BACT</name>
<reference evidence="2" key="1">
    <citation type="submission" date="2017-09" db="EMBL/GenBank/DDBJ databases">
        <title>Depth-based differentiation of microbial function through sediment-hosted aquifers and enrichment of novel symbionts in the deep terrestrial subsurface.</title>
        <authorList>
            <person name="Probst A.J."/>
            <person name="Ladd B."/>
            <person name="Jarett J.K."/>
            <person name="Geller-Mcgrath D.E."/>
            <person name="Sieber C.M.K."/>
            <person name="Emerson J.B."/>
            <person name="Anantharaman K."/>
            <person name="Thomas B.C."/>
            <person name="Malmstrom R."/>
            <person name="Stieglmeier M."/>
            <person name="Klingl A."/>
            <person name="Woyke T."/>
            <person name="Ryan C.M."/>
            <person name="Banfield J.F."/>
        </authorList>
    </citation>
    <scope>NUCLEOTIDE SEQUENCE [LARGE SCALE GENOMIC DNA]</scope>
</reference>
<comment type="caution">
    <text evidence="1">The sequence shown here is derived from an EMBL/GenBank/DDBJ whole genome shotgun (WGS) entry which is preliminary data.</text>
</comment>
<gene>
    <name evidence="1" type="ORF">COT64_01565</name>
</gene>
<evidence type="ECO:0000313" key="2">
    <source>
        <dbReference type="Proteomes" id="UP000230775"/>
    </source>
</evidence>
<dbReference type="AlphaFoldDB" id="A0A2H0WRT0"/>
<dbReference type="EMBL" id="PEZI01000035">
    <property type="protein sequence ID" value="PIS14638.1"/>
    <property type="molecule type" value="Genomic_DNA"/>
</dbReference>
<organism evidence="1 2">
    <name type="scientific">Candidatus Shapirobacteria bacterium CG09_land_8_20_14_0_10_39_12</name>
    <dbReference type="NCBI Taxonomy" id="1974885"/>
    <lineage>
        <taxon>Bacteria</taxon>
        <taxon>Candidatus Shapironibacteriota</taxon>
    </lineage>
</organism>
<evidence type="ECO:0000313" key="1">
    <source>
        <dbReference type="EMBL" id="PIS14638.1"/>
    </source>
</evidence>
<dbReference type="Proteomes" id="UP000230775">
    <property type="component" value="Unassembled WGS sequence"/>
</dbReference>
<accession>A0A2H0WRT0</accession>
<protein>
    <submittedName>
        <fullName evidence="1">Uncharacterized protein</fullName>
    </submittedName>
</protein>
<proteinExistence type="predicted"/>
<sequence length="28" mass="3157">MIHKNYGGVFPALARRAHEERIDYVVGG</sequence>